<dbReference type="EMBL" id="GGEC01078657">
    <property type="protein sequence ID" value="MBX59141.1"/>
    <property type="molecule type" value="Transcribed_RNA"/>
</dbReference>
<organism evidence="2">
    <name type="scientific">Rhizophora mucronata</name>
    <name type="common">Asiatic mangrove</name>
    <dbReference type="NCBI Taxonomy" id="61149"/>
    <lineage>
        <taxon>Eukaryota</taxon>
        <taxon>Viridiplantae</taxon>
        <taxon>Streptophyta</taxon>
        <taxon>Embryophyta</taxon>
        <taxon>Tracheophyta</taxon>
        <taxon>Spermatophyta</taxon>
        <taxon>Magnoliopsida</taxon>
        <taxon>eudicotyledons</taxon>
        <taxon>Gunneridae</taxon>
        <taxon>Pentapetalae</taxon>
        <taxon>rosids</taxon>
        <taxon>fabids</taxon>
        <taxon>Malpighiales</taxon>
        <taxon>Rhizophoraceae</taxon>
        <taxon>Rhizophora</taxon>
    </lineage>
</organism>
<feature type="transmembrane region" description="Helical" evidence="1">
    <location>
        <begin position="35"/>
        <end position="54"/>
    </location>
</feature>
<name>A0A2P2PWM8_RHIMU</name>
<sequence length="55" mass="6246">MYSPFDLFGGFLLSFLALDSIGSEARNVPAISNLCFLLIGFILYYFICCFCSRFE</sequence>
<reference evidence="2" key="1">
    <citation type="submission" date="2018-02" db="EMBL/GenBank/DDBJ databases">
        <title>Rhizophora mucronata_Transcriptome.</title>
        <authorList>
            <person name="Meera S.P."/>
            <person name="Sreeshan A."/>
            <person name="Augustine A."/>
        </authorList>
    </citation>
    <scope>NUCLEOTIDE SEQUENCE</scope>
    <source>
        <tissue evidence="2">Leaf</tissue>
    </source>
</reference>
<evidence type="ECO:0000313" key="2">
    <source>
        <dbReference type="EMBL" id="MBX59141.1"/>
    </source>
</evidence>
<keyword evidence="1" id="KW-0812">Transmembrane</keyword>
<keyword evidence="1" id="KW-1133">Transmembrane helix</keyword>
<keyword evidence="1" id="KW-0472">Membrane</keyword>
<proteinExistence type="predicted"/>
<dbReference type="AlphaFoldDB" id="A0A2P2PWM8"/>
<protein>
    <submittedName>
        <fullName evidence="2">Uncharacterized protein</fullName>
    </submittedName>
</protein>
<evidence type="ECO:0000256" key="1">
    <source>
        <dbReference type="SAM" id="Phobius"/>
    </source>
</evidence>
<accession>A0A2P2PWM8</accession>